<evidence type="ECO:0000259" key="6">
    <source>
        <dbReference type="PROSITE" id="PS51755"/>
    </source>
</evidence>
<dbReference type="InterPro" id="IPR016032">
    <property type="entry name" value="Sig_transdc_resp-reg_C-effctor"/>
</dbReference>
<dbReference type="PANTHER" id="PTHR35807:SF1">
    <property type="entry name" value="TRANSCRIPTIONAL REGULATOR REDD"/>
    <property type="match status" value="1"/>
</dbReference>
<dbReference type="EMBL" id="FNET01000001">
    <property type="protein sequence ID" value="SDJ19721.1"/>
    <property type="molecule type" value="Genomic_DNA"/>
</dbReference>
<sequence>MLGPVLVDGVEVAAPRQRALLAMLVFDAGRIVGHDQLIGGLYADPPAGAANALQSQVSRLRRAVPGLVIEHHPAGYRLVAGPSEVDHLHCAELLAAGRAAQALALWRGPALADVDAPFVQVARQNLTEVLIGCTVSGGSTAQLRDLLAQHPLREDLRAALMRSLHRDGRQGEALEVFAQGRELLAGELGVDPSPALAAAHLEVLRAQAPHRGVPAQPSRPRPCCTRVARPRRTATSRSTRCAC</sequence>
<evidence type="ECO:0000256" key="4">
    <source>
        <dbReference type="ARBA" id="ARBA00023163"/>
    </source>
</evidence>
<dbReference type="Gene3D" id="1.10.10.10">
    <property type="entry name" value="Winged helix-like DNA-binding domain superfamily/Winged helix DNA-binding domain"/>
    <property type="match status" value="1"/>
</dbReference>
<dbReference type="GO" id="GO:0006355">
    <property type="term" value="P:regulation of DNA-templated transcription"/>
    <property type="evidence" value="ECO:0007669"/>
    <property type="project" value="InterPro"/>
</dbReference>
<dbReference type="InterPro" id="IPR001867">
    <property type="entry name" value="OmpR/PhoB-type_DNA-bd"/>
</dbReference>
<accession>A0A1G8RRV0</accession>
<dbReference type="SUPFAM" id="SSF48452">
    <property type="entry name" value="TPR-like"/>
    <property type="match status" value="1"/>
</dbReference>
<evidence type="ECO:0000256" key="2">
    <source>
        <dbReference type="ARBA" id="ARBA00023015"/>
    </source>
</evidence>
<dbReference type="SMART" id="SM01043">
    <property type="entry name" value="BTAD"/>
    <property type="match status" value="1"/>
</dbReference>
<dbReference type="CDD" id="cd15831">
    <property type="entry name" value="BTAD"/>
    <property type="match status" value="1"/>
</dbReference>
<reference evidence="8" key="1">
    <citation type="submission" date="2016-10" db="EMBL/GenBank/DDBJ databases">
        <authorList>
            <person name="Varghese N."/>
            <person name="Submissions S."/>
        </authorList>
    </citation>
    <scope>NUCLEOTIDE SEQUENCE [LARGE SCALE GENOMIC DNA]</scope>
    <source>
        <strain evidence="8">DSM 44796</strain>
    </source>
</reference>
<dbReference type="InterPro" id="IPR005158">
    <property type="entry name" value="BTAD"/>
</dbReference>
<comment type="similarity">
    <text evidence="1">Belongs to the AfsR/DnrI/RedD regulatory family.</text>
</comment>
<evidence type="ECO:0000313" key="8">
    <source>
        <dbReference type="Proteomes" id="UP000199682"/>
    </source>
</evidence>
<gene>
    <name evidence="7" type="ORF">SAMN04488074_101767</name>
</gene>
<name>A0A1G8RRV0_9PSEU</name>
<dbReference type="SMART" id="SM00862">
    <property type="entry name" value="Trans_reg_C"/>
    <property type="match status" value="1"/>
</dbReference>
<evidence type="ECO:0000256" key="3">
    <source>
        <dbReference type="ARBA" id="ARBA00023125"/>
    </source>
</evidence>
<dbReference type="Pfam" id="PF00486">
    <property type="entry name" value="Trans_reg_C"/>
    <property type="match status" value="1"/>
</dbReference>
<keyword evidence="4" id="KW-0804">Transcription</keyword>
<dbReference type="InterPro" id="IPR051677">
    <property type="entry name" value="AfsR-DnrI-RedD_regulator"/>
</dbReference>
<dbReference type="SUPFAM" id="SSF46894">
    <property type="entry name" value="C-terminal effector domain of the bipartite response regulators"/>
    <property type="match status" value="1"/>
</dbReference>
<evidence type="ECO:0000256" key="1">
    <source>
        <dbReference type="ARBA" id="ARBA00005820"/>
    </source>
</evidence>
<dbReference type="Pfam" id="PF03704">
    <property type="entry name" value="BTAD"/>
    <property type="match status" value="1"/>
</dbReference>
<proteinExistence type="inferred from homology"/>
<keyword evidence="2" id="KW-0805">Transcription regulation</keyword>
<keyword evidence="3 5" id="KW-0238">DNA-binding</keyword>
<dbReference type="GO" id="GO:0000160">
    <property type="term" value="P:phosphorelay signal transduction system"/>
    <property type="evidence" value="ECO:0007669"/>
    <property type="project" value="InterPro"/>
</dbReference>
<dbReference type="PANTHER" id="PTHR35807">
    <property type="entry name" value="TRANSCRIPTIONAL REGULATOR REDD-RELATED"/>
    <property type="match status" value="1"/>
</dbReference>
<dbReference type="InterPro" id="IPR036388">
    <property type="entry name" value="WH-like_DNA-bd_sf"/>
</dbReference>
<dbReference type="InterPro" id="IPR011990">
    <property type="entry name" value="TPR-like_helical_dom_sf"/>
</dbReference>
<protein>
    <submittedName>
        <fullName evidence="7">DNA-binding transcriptional activator of the SARP family</fullName>
    </submittedName>
</protein>
<evidence type="ECO:0000313" key="7">
    <source>
        <dbReference type="EMBL" id="SDJ19721.1"/>
    </source>
</evidence>
<evidence type="ECO:0000256" key="5">
    <source>
        <dbReference type="PROSITE-ProRule" id="PRU01091"/>
    </source>
</evidence>
<dbReference type="PROSITE" id="PS51755">
    <property type="entry name" value="OMPR_PHOB"/>
    <property type="match status" value="1"/>
</dbReference>
<dbReference type="Proteomes" id="UP000199682">
    <property type="component" value="Unassembled WGS sequence"/>
</dbReference>
<dbReference type="Gene3D" id="1.25.40.10">
    <property type="entry name" value="Tetratricopeptide repeat domain"/>
    <property type="match status" value="1"/>
</dbReference>
<feature type="DNA-binding region" description="OmpR/PhoB-type" evidence="5">
    <location>
        <begin position="1"/>
        <end position="80"/>
    </location>
</feature>
<dbReference type="GO" id="GO:0003677">
    <property type="term" value="F:DNA binding"/>
    <property type="evidence" value="ECO:0007669"/>
    <property type="project" value="UniProtKB-UniRule"/>
</dbReference>
<organism evidence="7 8">
    <name type="scientific">Lentzea albidocapillata subsp. violacea</name>
    <dbReference type="NCBI Taxonomy" id="128104"/>
    <lineage>
        <taxon>Bacteria</taxon>
        <taxon>Bacillati</taxon>
        <taxon>Actinomycetota</taxon>
        <taxon>Actinomycetes</taxon>
        <taxon>Pseudonocardiales</taxon>
        <taxon>Pseudonocardiaceae</taxon>
        <taxon>Lentzea</taxon>
    </lineage>
</organism>
<dbReference type="AlphaFoldDB" id="A0A1G8RRV0"/>
<feature type="domain" description="OmpR/PhoB-type" evidence="6">
    <location>
        <begin position="1"/>
        <end position="80"/>
    </location>
</feature>